<evidence type="ECO:0000256" key="1">
    <source>
        <dbReference type="SAM" id="MobiDB-lite"/>
    </source>
</evidence>
<feature type="region of interest" description="Disordered" evidence="1">
    <location>
        <begin position="1"/>
        <end position="31"/>
    </location>
</feature>
<dbReference type="EMBL" id="KL242454">
    <property type="protein sequence ID" value="KFV12704.1"/>
    <property type="molecule type" value="Genomic_DNA"/>
</dbReference>
<feature type="compositionally biased region" description="Pro residues" evidence="1">
    <location>
        <begin position="16"/>
        <end position="26"/>
    </location>
</feature>
<feature type="non-terminal residue" evidence="2">
    <location>
        <position position="57"/>
    </location>
</feature>
<name>A0A093CI91_9AVES</name>
<feature type="compositionally biased region" description="Low complexity" evidence="1">
    <location>
        <begin position="1"/>
        <end position="15"/>
    </location>
</feature>
<dbReference type="AlphaFoldDB" id="A0A093CI91"/>
<sequence length="57" mass="6306">LNTHPHQPHLLHLPSPFRPPHNPSPGQPEQAARHVLATGPFHHLVGELKANVGDLRH</sequence>
<organism evidence="2 3">
    <name type="scientific">Pterocles gutturalis</name>
    <name type="common">yellow-throated sandgrouse</name>
    <dbReference type="NCBI Taxonomy" id="240206"/>
    <lineage>
        <taxon>Eukaryota</taxon>
        <taxon>Metazoa</taxon>
        <taxon>Chordata</taxon>
        <taxon>Craniata</taxon>
        <taxon>Vertebrata</taxon>
        <taxon>Euteleostomi</taxon>
        <taxon>Archelosauria</taxon>
        <taxon>Archosauria</taxon>
        <taxon>Dinosauria</taxon>
        <taxon>Saurischia</taxon>
        <taxon>Theropoda</taxon>
        <taxon>Coelurosauria</taxon>
        <taxon>Aves</taxon>
        <taxon>Neognathae</taxon>
        <taxon>Neoaves</taxon>
        <taxon>Columbimorphae</taxon>
        <taxon>Pterocliformes</taxon>
        <taxon>Pteroclidae</taxon>
        <taxon>Pterocles</taxon>
    </lineage>
</organism>
<proteinExistence type="predicted"/>
<keyword evidence="3" id="KW-1185">Reference proteome</keyword>
<dbReference type="Proteomes" id="UP000053149">
    <property type="component" value="Unassembled WGS sequence"/>
</dbReference>
<evidence type="ECO:0000313" key="2">
    <source>
        <dbReference type="EMBL" id="KFV12704.1"/>
    </source>
</evidence>
<reference evidence="2 3" key="1">
    <citation type="submission" date="2014-04" db="EMBL/GenBank/DDBJ databases">
        <title>Genome evolution of avian class.</title>
        <authorList>
            <person name="Zhang G."/>
            <person name="Li C."/>
        </authorList>
    </citation>
    <scope>NUCLEOTIDE SEQUENCE [LARGE SCALE GENOMIC DNA]</scope>
    <source>
        <strain evidence="2">BGI_N339</strain>
    </source>
</reference>
<evidence type="ECO:0000313" key="3">
    <source>
        <dbReference type="Proteomes" id="UP000053149"/>
    </source>
</evidence>
<accession>A0A093CI91</accession>
<gene>
    <name evidence="2" type="ORF">N339_00892</name>
</gene>
<protein>
    <submittedName>
        <fullName evidence="2">Uncharacterized protein</fullName>
    </submittedName>
</protein>
<feature type="non-terminal residue" evidence="2">
    <location>
        <position position="1"/>
    </location>
</feature>